<dbReference type="InterPro" id="IPR028883">
    <property type="entry name" value="tRNA_aden_deaminase"/>
</dbReference>
<comment type="catalytic activity">
    <reaction evidence="7">
        <text>adenosine(34) in tRNA + H2O + H(+) = inosine(34) in tRNA + NH4(+)</text>
        <dbReference type="Rhea" id="RHEA:43168"/>
        <dbReference type="Rhea" id="RHEA-COMP:10373"/>
        <dbReference type="Rhea" id="RHEA-COMP:10374"/>
        <dbReference type="ChEBI" id="CHEBI:15377"/>
        <dbReference type="ChEBI" id="CHEBI:15378"/>
        <dbReference type="ChEBI" id="CHEBI:28938"/>
        <dbReference type="ChEBI" id="CHEBI:74411"/>
        <dbReference type="ChEBI" id="CHEBI:82852"/>
        <dbReference type="EC" id="3.5.4.33"/>
    </reaction>
</comment>
<feature type="region of interest" description="Disordered" evidence="8">
    <location>
        <begin position="1"/>
        <end position="82"/>
    </location>
</feature>
<feature type="compositionally biased region" description="Polar residues" evidence="8">
    <location>
        <begin position="19"/>
        <end position="28"/>
    </location>
</feature>
<evidence type="ECO:0000256" key="7">
    <source>
        <dbReference type="ARBA" id="ARBA00048045"/>
    </source>
</evidence>
<evidence type="ECO:0000256" key="4">
    <source>
        <dbReference type="ARBA" id="ARBA00022723"/>
    </source>
</evidence>
<dbReference type="Gene3D" id="3.40.140.10">
    <property type="entry name" value="Cytidine Deaminase, domain 2"/>
    <property type="match status" value="1"/>
</dbReference>
<dbReference type="PANTHER" id="PTHR11079">
    <property type="entry name" value="CYTOSINE DEAMINASE FAMILY MEMBER"/>
    <property type="match status" value="1"/>
</dbReference>
<evidence type="ECO:0000256" key="2">
    <source>
        <dbReference type="ARBA" id="ARBA00012740"/>
    </source>
</evidence>
<keyword evidence="11" id="KW-1185">Reference proteome</keyword>
<organism evidence="10 11">
    <name type="scientific">Datura stramonium</name>
    <name type="common">Jimsonweed</name>
    <name type="synonym">Common thornapple</name>
    <dbReference type="NCBI Taxonomy" id="4076"/>
    <lineage>
        <taxon>Eukaryota</taxon>
        <taxon>Viridiplantae</taxon>
        <taxon>Streptophyta</taxon>
        <taxon>Embryophyta</taxon>
        <taxon>Tracheophyta</taxon>
        <taxon>Spermatophyta</taxon>
        <taxon>Magnoliopsida</taxon>
        <taxon>eudicotyledons</taxon>
        <taxon>Gunneridae</taxon>
        <taxon>Pentapetalae</taxon>
        <taxon>asterids</taxon>
        <taxon>lamiids</taxon>
        <taxon>Solanales</taxon>
        <taxon>Solanaceae</taxon>
        <taxon>Solanoideae</taxon>
        <taxon>Datureae</taxon>
        <taxon>Datura</taxon>
    </lineage>
</organism>
<proteinExistence type="inferred from homology"/>
<dbReference type="Pfam" id="PF00383">
    <property type="entry name" value="dCMP_cyt_deam_1"/>
    <property type="match status" value="1"/>
</dbReference>
<gene>
    <name evidence="10" type="ORF">HAX54_013895</name>
</gene>
<comment type="caution">
    <text evidence="10">The sequence shown here is derived from an EMBL/GenBank/DDBJ whole genome shotgun (WGS) entry which is preliminary data.</text>
</comment>
<dbReference type="EC" id="3.5.4.33" evidence="2"/>
<evidence type="ECO:0000313" key="10">
    <source>
        <dbReference type="EMBL" id="MCD7472614.1"/>
    </source>
</evidence>
<dbReference type="InterPro" id="IPR016193">
    <property type="entry name" value="Cytidine_deaminase-like"/>
</dbReference>
<evidence type="ECO:0000256" key="8">
    <source>
        <dbReference type="SAM" id="MobiDB-lite"/>
    </source>
</evidence>
<dbReference type="Proteomes" id="UP000823775">
    <property type="component" value="Unassembled WGS sequence"/>
</dbReference>
<keyword evidence="6" id="KW-0862">Zinc</keyword>
<feature type="domain" description="CMP/dCMP-type deaminase" evidence="9">
    <location>
        <begin position="122"/>
        <end position="244"/>
    </location>
</feature>
<evidence type="ECO:0000256" key="6">
    <source>
        <dbReference type="ARBA" id="ARBA00022833"/>
    </source>
</evidence>
<dbReference type="InterPro" id="IPR002125">
    <property type="entry name" value="CMP_dCMP_dom"/>
</dbReference>
<sequence length="250" mass="28267">MAHSDRHTLTSKSDRRSSPNRSTSSETWFSGHEAEDNNSENAKNTRRLNQESASLDWHRQKMSSSPSKTIPFPSAEDTTAENLQGSKVKDAEMRRGKFQRSDQFVKDRFDEWKKHSSSEQRKIDEMFMREALMEAKKAADNWEVPVGAVLVHDGRIVARGCNLVEELRDSTAHAEMLCIREASNTLRTWRLSDTTLYVTLEPCPMCAGAILQARIDTVVWGAPNKLLGADGSWIRLFPDGDGEKSLEPTR</sequence>
<feature type="compositionally biased region" description="Basic and acidic residues" evidence="8">
    <location>
        <begin position="1"/>
        <end position="17"/>
    </location>
</feature>
<protein>
    <recommendedName>
        <fullName evidence="2">tRNA(adenine(34)) deaminase</fullName>
        <ecNumber evidence="2">3.5.4.33</ecNumber>
    </recommendedName>
</protein>
<keyword evidence="5" id="KW-0378">Hydrolase</keyword>
<dbReference type="PROSITE" id="PS51747">
    <property type="entry name" value="CYT_DCMP_DEAMINASES_2"/>
    <property type="match status" value="1"/>
</dbReference>
<name>A0ABS8TPX0_DATST</name>
<evidence type="ECO:0000259" key="9">
    <source>
        <dbReference type="PROSITE" id="PS51747"/>
    </source>
</evidence>
<dbReference type="HAMAP" id="MF_00972">
    <property type="entry name" value="tRNA_aden_deaminase"/>
    <property type="match status" value="1"/>
</dbReference>
<accession>A0ABS8TPX0</accession>
<reference evidence="10 11" key="1">
    <citation type="journal article" date="2021" name="BMC Genomics">
        <title>Datura genome reveals duplications of psychoactive alkaloid biosynthetic genes and high mutation rate following tissue culture.</title>
        <authorList>
            <person name="Rajewski A."/>
            <person name="Carter-House D."/>
            <person name="Stajich J."/>
            <person name="Litt A."/>
        </authorList>
    </citation>
    <scope>NUCLEOTIDE SEQUENCE [LARGE SCALE GENOMIC DNA]</scope>
    <source>
        <strain evidence="10">AR-01</strain>
    </source>
</reference>
<evidence type="ECO:0000256" key="3">
    <source>
        <dbReference type="ARBA" id="ARBA00022694"/>
    </source>
</evidence>
<dbReference type="CDD" id="cd01285">
    <property type="entry name" value="nucleoside_deaminase"/>
    <property type="match status" value="1"/>
</dbReference>
<evidence type="ECO:0000256" key="1">
    <source>
        <dbReference type="ARBA" id="ARBA00001947"/>
    </source>
</evidence>
<keyword evidence="4" id="KW-0479">Metal-binding</keyword>
<dbReference type="EMBL" id="JACEIK010001848">
    <property type="protein sequence ID" value="MCD7472614.1"/>
    <property type="molecule type" value="Genomic_DNA"/>
</dbReference>
<comment type="cofactor">
    <cofactor evidence="1">
        <name>Zn(2+)</name>
        <dbReference type="ChEBI" id="CHEBI:29105"/>
    </cofactor>
</comment>
<dbReference type="PANTHER" id="PTHR11079:SF179">
    <property type="entry name" value="TRNA(ADENINE(34)) DEAMINASE, CHLOROPLASTIC"/>
    <property type="match status" value="1"/>
</dbReference>
<dbReference type="SUPFAM" id="SSF53927">
    <property type="entry name" value="Cytidine deaminase-like"/>
    <property type="match status" value="1"/>
</dbReference>
<evidence type="ECO:0000313" key="11">
    <source>
        <dbReference type="Proteomes" id="UP000823775"/>
    </source>
</evidence>
<keyword evidence="3" id="KW-0819">tRNA processing</keyword>
<evidence type="ECO:0000256" key="5">
    <source>
        <dbReference type="ARBA" id="ARBA00022801"/>
    </source>
</evidence>